<organism evidence="8 9">
    <name type="scientific">Tetradesmus obliquus</name>
    <name type="common">Green alga</name>
    <name type="synonym">Acutodesmus obliquus</name>
    <dbReference type="NCBI Taxonomy" id="3088"/>
    <lineage>
        <taxon>Eukaryota</taxon>
        <taxon>Viridiplantae</taxon>
        <taxon>Chlorophyta</taxon>
        <taxon>core chlorophytes</taxon>
        <taxon>Chlorophyceae</taxon>
        <taxon>CS clade</taxon>
        <taxon>Sphaeropleales</taxon>
        <taxon>Scenedesmaceae</taxon>
        <taxon>Tetradesmus</taxon>
    </lineage>
</organism>
<keyword evidence="9" id="KW-1185">Reference proteome</keyword>
<feature type="zinc finger region" description="C3H1-type" evidence="5">
    <location>
        <begin position="52"/>
        <end position="79"/>
    </location>
</feature>
<name>A0ABY8TGU0_TETOB</name>
<sequence>MPSHQNRQWSDEYMMYEYKVKQCLRTDHHNWKHCPWRHLGETAAQRRHPSVHKPTFCVNLKMAGECSAGDDCPFSHNTFEMSLHPLRYKTTLCNLGEKCNREICFFAHSHKDLRTPEPEAGDAAAAAAGVGGVALSGGSFSGATAAPGAAALGLVTNTGEVVQISNGSFTSGQQAMLLRQELTGYDSVTSQSSFSTGGGSFTRSVAPGAALLQQQQQQQQLTPPMLDTAFDSFTSQCSTSSQLSGLGYRSMPLSPLMDRSQGSAVSQAQGFAAMAGQAGQGSQGSLPRVLAAPSPPGSVNAAAAGMLFGGNGQNAGNGNAMLPPSGPGGRRSLDAGPMLAPACAAPGGPTSSSLQQQQLAAKQQQEAAAAAVQQQVMQLQLRSAEWQQ</sequence>
<evidence type="ECO:0000256" key="2">
    <source>
        <dbReference type="ARBA" id="ARBA00022771"/>
    </source>
</evidence>
<dbReference type="Pfam" id="PF25512">
    <property type="entry name" value="zf-CCCH_AtC3H23"/>
    <property type="match status" value="1"/>
</dbReference>
<reference evidence="8 9" key="1">
    <citation type="submission" date="2023-05" db="EMBL/GenBank/DDBJ databases">
        <title>A 100% complete, gapless, phased diploid assembly of the Scenedesmus obliquus UTEX 3031 genome.</title>
        <authorList>
            <person name="Biondi T.C."/>
            <person name="Hanschen E.R."/>
            <person name="Kwon T."/>
            <person name="Eng W."/>
            <person name="Kruse C.P.S."/>
            <person name="Koehler S.I."/>
            <person name="Kunde Y."/>
            <person name="Gleasner C.D."/>
            <person name="You Mak K.T."/>
            <person name="Polle J."/>
            <person name="Hovde B.T."/>
            <person name="Starkenburg S.R."/>
        </authorList>
    </citation>
    <scope>NUCLEOTIDE SEQUENCE [LARGE SCALE GENOMIC DNA]</scope>
    <source>
        <strain evidence="8 9">DOE0152z</strain>
    </source>
</reference>
<dbReference type="InterPro" id="IPR000571">
    <property type="entry name" value="Znf_CCCH"/>
</dbReference>
<evidence type="ECO:0000256" key="4">
    <source>
        <dbReference type="ARBA" id="ARBA00023125"/>
    </source>
</evidence>
<dbReference type="Gene3D" id="3.30.1370.210">
    <property type="match status" value="1"/>
</dbReference>
<keyword evidence="2 5" id="KW-0863">Zinc-finger</keyword>
<accession>A0ABY8TGU0</accession>
<feature type="domain" description="C3H1-type" evidence="7">
    <location>
        <begin position="52"/>
        <end position="79"/>
    </location>
</feature>
<dbReference type="SUPFAM" id="SSF90229">
    <property type="entry name" value="CCCH zinc finger"/>
    <property type="match status" value="1"/>
</dbReference>
<protein>
    <recommendedName>
        <fullName evidence="7">C3H1-type domain-containing protein</fullName>
    </recommendedName>
</protein>
<proteinExistence type="predicted"/>
<dbReference type="PANTHER" id="PTHR14493:SF50">
    <property type="entry name" value="RING FINGER PROTEIN UNKEMPT"/>
    <property type="match status" value="1"/>
</dbReference>
<keyword evidence="1 5" id="KW-0479">Metal-binding</keyword>
<dbReference type="EMBL" id="CP126208">
    <property type="protein sequence ID" value="WIA08287.1"/>
    <property type="molecule type" value="Genomic_DNA"/>
</dbReference>
<gene>
    <name evidence="8" type="ORF">OEZ85_007730</name>
</gene>
<keyword evidence="4" id="KW-0238">DNA-binding</keyword>
<dbReference type="SMART" id="SM00356">
    <property type="entry name" value="ZnF_C3H1"/>
    <property type="match status" value="2"/>
</dbReference>
<evidence type="ECO:0000259" key="7">
    <source>
        <dbReference type="PROSITE" id="PS50103"/>
    </source>
</evidence>
<dbReference type="PANTHER" id="PTHR14493">
    <property type="entry name" value="UNKEMPT FAMILY MEMBER"/>
    <property type="match status" value="1"/>
</dbReference>
<evidence type="ECO:0000256" key="1">
    <source>
        <dbReference type="ARBA" id="ARBA00022723"/>
    </source>
</evidence>
<evidence type="ECO:0000256" key="3">
    <source>
        <dbReference type="ARBA" id="ARBA00022833"/>
    </source>
</evidence>
<dbReference type="InterPro" id="IPR045234">
    <property type="entry name" value="Unkempt-like"/>
</dbReference>
<evidence type="ECO:0000313" key="9">
    <source>
        <dbReference type="Proteomes" id="UP001244341"/>
    </source>
</evidence>
<keyword evidence="3 5" id="KW-0862">Zinc</keyword>
<dbReference type="InterPro" id="IPR057444">
    <property type="entry name" value="Znf-CCCH_AtC3H23-like"/>
</dbReference>
<evidence type="ECO:0000313" key="8">
    <source>
        <dbReference type="EMBL" id="WIA08287.1"/>
    </source>
</evidence>
<feature type="region of interest" description="Disordered" evidence="6">
    <location>
        <begin position="316"/>
        <end position="359"/>
    </location>
</feature>
<evidence type="ECO:0000256" key="6">
    <source>
        <dbReference type="SAM" id="MobiDB-lite"/>
    </source>
</evidence>
<dbReference type="InterPro" id="IPR036855">
    <property type="entry name" value="Znf_CCCH_sf"/>
</dbReference>
<dbReference type="Proteomes" id="UP001244341">
    <property type="component" value="Chromosome 1b"/>
</dbReference>
<evidence type="ECO:0000256" key="5">
    <source>
        <dbReference type="PROSITE-ProRule" id="PRU00723"/>
    </source>
</evidence>
<dbReference type="PROSITE" id="PS50103">
    <property type="entry name" value="ZF_C3H1"/>
    <property type="match status" value="1"/>
</dbReference>